<organism evidence="1 2">
    <name type="scientific">Azorhizobium caulinodans (strain ATCC 43989 / DSM 5975 / JCM 20966 / LMG 6465 / NBRC 14845 / NCIMB 13405 / ORS 571)</name>
    <dbReference type="NCBI Taxonomy" id="438753"/>
    <lineage>
        <taxon>Bacteria</taxon>
        <taxon>Pseudomonadati</taxon>
        <taxon>Pseudomonadota</taxon>
        <taxon>Alphaproteobacteria</taxon>
        <taxon>Hyphomicrobiales</taxon>
        <taxon>Xanthobacteraceae</taxon>
        <taxon>Azorhizobium</taxon>
    </lineage>
</organism>
<evidence type="ECO:0000313" key="2">
    <source>
        <dbReference type="Proteomes" id="UP000000270"/>
    </source>
</evidence>
<name>A8I9R3_AZOC5</name>
<sequence length="711" mass="79036">MTQTTPLEDFASALRARLAAPDPDAALIAFRDAVLDAADLIGTQAETDPRGKSPIAGLAAVLLTRAFLRSGVPEAVAPFLSAFAVRWAKAPPPAALERAPWLAARVSSQRPLSDPEDALDYLRISYPYLEGVFIELAAARGDQAELVSRICAFASYRRQKNDARGQGPLAADIAERAEAERYGPFRYDPGFVLEKQLEAFRLGPLDGRLETVRAFEALTLENALLSRQPARALPLIDERLEVHLSGPIADGEHFVFNAICVLSVLGAFDRALDAARRLIRRGYGLPWRFLKDRSDRDWTREMGQDEWLAPLHALPAYDAFLAEYVLAPPSPPEGPALTPPCAVHDGVLGGKASKRCFISGKTVAPGTGIVRVRRLRGISAESDFNLADKAAFEASDWQAARVALETCTMPVNWLFPDPRLQHGTWDSPHVAAFCFDVARAPEKLDIQRAVDLLAAFEPPPMRFLWTPERYQWREPFAPCAGDDMHGDAARLAWRLVRTGHGAEMLRRASALPQIEGDKLVALLATFDIPELRAGAARHFDLPDLPEIMHLVFASRLTFEDHLRLADYGSAHPRFRAAMVAAMRAYGVHLYSNSHVTADWFLQGLEHYAYAHGCQLLFLLIHHPQEDPVLAKVLETGWLPRNHNTYDGYDNAAPFYLRAAMFHIALHQPDALDVWVDSARLRDISTMAKDRETFRLMEAHRKKKTGRRKTGT</sequence>
<reference evidence="1 2" key="6">
    <citation type="journal article" date="2011" name="Appl. Environ. Microbiol.">
        <title>Involvement of the azorhizobial chromosome partition gene (parA) in the onset of bacteroid differentiation during Sesbania rostrata stem nodule development.</title>
        <authorList>
            <person name="Liu CT."/>
            <person name="Lee KB."/>
            <person name="Wang YS."/>
            <person name="Peng MH."/>
            <person name="Lee KT."/>
            <person name="Suzuki S."/>
            <person name="Suzuki T."/>
            <person name="Oyaizu H."/>
        </authorList>
    </citation>
    <scope>NUCLEOTIDE SEQUENCE [LARGE SCALE GENOMIC DNA]</scope>
    <source>
        <strain evidence="2">ATCC 43989 / DSM 5975 / JCM 20966 / LMG 6465 / NBRC 14845 / NCIMB 13405 / ORS 571</strain>
    </source>
</reference>
<reference evidence="1 2" key="3">
    <citation type="journal article" date="2008" name="BMC Genomics">
        <title>The genome of the versatile nitrogen fixer Azorhizobium caulinodans ORS571.</title>
        <authorList>
            <person name="Lee KB."/>
            <person name="Backer P.D."/>
            <person name="Aono T."/>
            <person name="Liu CT."/>
            <person name="Suzuki S."/>
            <person name="Suzuki T."/>
            <person name="Kaneko T."/>
            <person name="Yamada M."/>
            <person name="Tabata S."/>
            <person name="Kupfer D.M."/>
            <person name="Najar F.Z."/>
            <person name="Wiley G.B."/>
            <person name="Roe B."/>
            <person name="Binnewies T.T."/>
            <person name="Ussery D.W."/>
            <person name="D'Haeze W."/>
            <person name="Herder J.D."/>
            <person name="Gevers D."/>
            <person name="Vereecke D."/>
            <person name="Holsters M."/>
            <person name="Oyaizu H."/>
        </authorList>
    </citation>
    <scope>NUCLEOTIDE SEQUENCE [LARGE SCALE GENOMIC DNA]</scope>
    <source>
        <strain evidence="2">ATCC 43989 / DSM 5975 / JCM 20966 / LMG 6465 / NBRC 14845 / NCIMB 13405 / ORS 571</strain>
    </source>
</reference>
<reference evidence="1 2" key="4">
    <citation type="journal article" date="2009" name="Appl. Environ. Microbiol.">
        <title>Comparative genome-wide transcriptional profiling of Azorhizobium caulinodans ORS571 grown under free-living and symbiotic conditions.</title>
        <authorList>
            <person name="Tsukada S."/>
            <person name="Aono T."/>
            <person name="Akiba N."/>
            <person name="Lee KB."/>
            <person name="Liu CT."/>
            <person name="Toyazaki H."/>
            <person name="Oyaizu H."/>
        </authorList>
    </citation>
    <scope>NUCLEOTIDE SEQUENCE [LARGE SCALE GENOMIC DNA]</scope>
    <source>
        <strain evidence="2">ATCC 43989 / DSM 5975 / JCM 20966 / LMG 6465 / NBRC 14845 / NCIMB 13405 / ORS 571</strain>
    </source>
</reference>
<dbReference type="EMBL" id="AP009384">
    <property type="protein sequence ID" value="BAF88820.1"/>
    <property type="molecule type" value="Genomic_DNA"/>
</dbReference>
<accession>A8I9R3</accession>
<dbReference type="AlphaFoldDB" id="A8I9R3"/>
<dbReference type="Proteomes" id="UP000000270">
    <property type="component" value="Chromosome"/>
</dbReference>
<dbReference type="STRING" id="438753.AZC_2822"/>
<reference evidence="2" key="2">
    <citation type="submission" date="2007-04" db="EMBL/GenBank/DDBJ databases">
        <title>Complete genome sequence of the nitrogen-fixing bacterium Azorhizobium caulinodans ORS571.</title>
        <authorList>
            <person name="Lee K.B."/>
            <person name="Backer P.D."/>
            <person name="Aono T."/>
            <person name="Liu C.T."/>
            <person name="Suzuki S."/>
            <person name="Suzuki T."/>
            <person name="Kaneko T."/>
            <person name="Yamada M."/>
            <person name="Tabata S."/>
            <person name="Kupfer D.M."/>
            <person name="Najar F.Z."/>
            <person name="Wiley G.B."/>
            <person name="Roe B."/>
            <person name="Binnewies T."/>
            <person name="Ussery D."/>
            <person name="Vereecke D."/>
            <person name="Gevers D."/>
            <person name="Holsters M."/>
            <person name="Oyaizu H."/>
        </authorList>
    </citation>
    <scope>NUCLEOTIDE SEQUENCE [LARGE SCALE GENOMIC DNA]</scope>
    <source>
        <strain evidence="2">ATCC 43989 / DSM 5975 / JCM 20966 / LMG 6465 / NBRC 14845 / NCIMB 13405 / ORS 571</strain>
    </source>
</reference>
<proteinExistence type="predicted"/>
<reference evidence="1 2" key="5">
    <citation type="journal article" date="2010" name="Appl. Environ. Microbiol.">
        <title>phrR-like gene praR of Azorhizobium caulinodans ORS571 is essential for symbiosis with Sesbania rostrata and is involved in expression of reb genes.</title>
        <authorList>
            <person name="Akiba N."/>
            <person name="Aono T."/>
            <person name="Toyazaki H."/>
            <person name="Sato S."/>
            <person name="Oyaizu H."/>
        </authorList>
    </citation>
    <scope>NUCLEOTIDE SEQUENCE [LARGE SCALE GENOMIC DNA]</scope>
    <source>
        <strain evidence="2">ATCC 43989 / DSM 5975 / JCM 20966 / LMG 6465 / NBRC 14845 / NCIMB 13405 / ORS 571</strain>
    </source>
</reference>
<dbReference type="HOGENOM" id="CLU_400020_0_0_5"/>
<evidence type="ECO:0000313" key="1">
    <source>
        <dbReference type="EMBL" id="BAF88820.1"/>
    </source>
</evidence>
<protein>
    <submittedName>
        <fullName evidence="1">Uncharacterized protein</fullName>
    </submittedName>
</protein>
<reference evidence="1 2" key="1">
    <citation type="journal article" date="2007" name="Appl. Environ. Microbiol.">
        <title>Rhizobial factors required for stem nodule maturation and maintenance in Sesbania rostrata-Azorhizobium caulinodans ORS571 symbiosis.</title>
        <authorList>
            <person name="Suzuki S."/>
            <person name="Aono T."/>
            <person name="Lee KB."/>
            <person name="Suzuki T."/>
            <person name="Liu CT."/>
            <person name="Miwa H."/>
            <person name="Wakao S."/>
            <person name="Iki T."/>
            <person name="Oyaizu H."/>
        </authorList>
    </citation>
    <scope>NUCLEOTIDE SEQUENCE [LARGE SCALE GENOMIC DNA]</scope>
    <source>
        <strain evidence="2">ATCC 43989 / DSM 5975 / JCM 20966 / LMG 6465 / NBRC 14845 / NCIMB 13405 / ORS 571</strain>
    </source>
</reference>
<gene>
    <name evidence="1" type="ordered locus">AZC_2822</name>
</gene>
<dbReference type="eggNOG" id="ENOG502ZUI4">
    <property type="taxonomic scope" value="Bacteria"/>
</dbReference>
<dbReference type="KEGG" id="azc:AZC_2822"/>
<keyword evidence="2" id="KW-1185">Reference proteome</keyword>
<dbReference type="RefSeq" id="WP_012171346.1">
    <property type="nucleotide sequence ID" value="NC_009937.1"/>
</dbReference>